<name>A0A8H7NS68_9APHY</name>
<evidence type="ECO:0000313" key="2">
    <source>
        <dbReference type="EMBL" id="KAF9798715.1"/>
    </source>
</evidence>
<dbReference type="AlphaFoldDB" id="A0A8H7NS68"/>
<feature type="region of interest" description="Disordered" evidence="1">
    <location>
        <begin position="115"/>
        <end position="137"/>
    </location>
</feature>
<evidence type="ECO:0000256" key="1">
    <source>
        <dbReference type="SAM" id="MobiDB-lite"/>
    </source>
</evidence>
<evidence type="ECO:0000313" key="3">
    <source>
        <dbReference type="Proteomes" id="UP000639403"/>
    </source>
</evidence>
<dbReference type="Proteomes" id="UP000639403">
    <property type="component" value="Unassembled WGS sequence"/>
</dbReference>
<reference evidence="2" key="2">
    <citation type="journal article" name="Front. Microbiol.">
        <title>Degradative Capacity of Two Strains of Rhodonia placenta: From Phenotype to Genotype.</title>
        <authorList>
            <person name="Kolle M."/>
            <person name="Horta M.A.C."/>
            <person name="Nowrousian M."/>
            <person name="Ohm R.A."/>
            <person name="Benz J.P."/>
            <person name="Pilgard A."/>
        </authorList>
    </citation>
    <scope>NUCLEOTIDE SEQUENCE</scope>
    <source>
        <strain evidence="2">FPRL280</strain>
    </source>
</reference>
<comment type="caution">
    <text evidence="2">The sequence shown here is derived from an EMBL/GenBank/DDBJ whole genome shotgun (WGS) entry which is preliminary data.</text>
</comment>
<proteinExistence type="predicted"/>
<protein>
    <submittedName>
        <fullName evidence="2">Uncharacterized protein</fullName>
    </submittedName>
</protein>
<sequence length="137" mass="15551">MLCTDQLRTDQRAQPALIFPCILRFERCSPSLRLGGAHPYYTLRYYAHLPFLPPIVAACQGLVHAFDSKDLIDVYLTDGPTALIFGCEQQPCPNRTPRSIEQDYERYKAIRRAQHPLGPRSTHASRAPLRASSHCRT</sequence>
<organism evidence="2 3">
    <name type="scientific">Rhodonia placenta</name>
    <dbReference type="NCBI Taxonomy" id="104341"/>
    <lineage>
        <taxon>Eukaryota</taxon>
        <taxon>Fungi</taxon>
        <taxon>Dikarya</taxon>
        <taxon>Basidiomycota</taxon>
        <taxon>Agaricomycotina</taxon>
        <taxon>Agaricomycetes</taxon>
        <taxon>Polyporales</taxon>
        <taxon>Adustoporiaceae</taxon>
        <taxon>Rhodonia</taxon>
    </lineage>
</organism>
<gene>
    <name evidence="2" type="ORF">IEO21_10675</name>
</gene>
<dbReference type="EMBL" id="JADOXO010000997">
    <property type="protein sequence ID" value="KAF9798715.1"/>
    <property type="molecule type" value="Genomic_DNA"/>
</dbReference>
<accession>A0A8H7NS68</accession>
<reference evidence="2" key="1">
    <citation type="submission" date="2020-11" db="EMBL/GenBank/DDBJ databases">
        <authorList>
            <person name="Koelle M."/>
            <person name="Horta M.A.C."/>
            <person name="Nowrousian M."/>
            <person name="Ohm R.A."/>
            <person name="Benz P."/>
            <person name="Pilgard A."/>
        </authorList>
    </citation>
    <scope>NUCLEOTIDE SEQUENCE</scope>
    <source>
        <strain evidence="2">FPRL280</strain>
    </source>
</reference>